<reference evidence="1 2" key="1">
    <citation type="submission" date="2020-02" db="EMBL/GenBank/DDBJ databases">
        <title>A chromosome-scale genome assembly of the black bullhead catfish (Ameiurus melas).</title>
        <authorList>
            <person name="Wen M."/>
            <person name="Zham M."/>
            <person name="Cabau C."/>
            <person name="Klopp C."/>
            <person name="Donnadieu C."/>
            <person name="Roques C."/>
            <person name="Bouchez O."/>
            <person name="Lampietro C."/>
            <person name="Jouanno E."/>
            <person name="Herpin A."/>
            <person name="Louis A."/>
            <person name="Berthelot C."/>
            <person name="Parey E."/>
            <person name="Roest-Crollius H."/>
            <person name="Braasch I."/>
            <person name="Postlethwait J."/>
            <person name="Robinson-Rechavi M."/>
            <person name="Echchiki A."/>
            <person name="Begum T."/>
            <person name="Montfort J."/>
            <person name="Schartl M."/>
            <person name="Bobe J."/>
            <person name="Guiguen Y."/>
        </authorList>
    </citation>
    <scope>NUCLEOTIDE SEQUENCE [LARGE SCALE GENOMIC DNA]</scope>
    <source>
        <strain evidence="1">M_S1</strain>
        <tissue evidence="1">Blood</tissue>
    </source>
</reference>
<keyword evidence="2" id="KW-1185">Reference proteome</keyword>
<dbReference type="EMBL" id="JAAGNN010000008">
    <property type="protein sequence ID" value="KAF4085664.1"/>
    <property type="molecule type" value="Genomic_DNA"/>
</dbReference>
<protein>
    <submittedName>
        <fullName evidence="1">Uncharacterized protein</fullName>
    </submittedName>
</protein>
<proteinExistence type="predicted"/>
<sequence>MKKIPNRLSTHASVCKMCQLRGVSMETETPTHNIHKRMSDELLKQLSSYRAQLQQVQAAVSTDPDNEDLLK</sequence>
<accession>A0A7J6ASB6</accession>
<name>A0A7J6ASB6_AMEME</name>
<evidence type="ECO:0000313" key="1">
    <source>
        <dbReference type="EMBL" id="KAF4085664.1"/>
    </source>
</evidence>
<dbReference type="AlphaFoldDB" id="A0A7J6ASB6"/>
<evidence type="ECO:0000313" key="2">
    <source>
        <dbReference type="Proteomes" id="UP000593565"/>
    </source>
</evidence>
<gene>
    <name evidence="1" type="ORF">AMELA_G00097970</name>
</gene>
<comment type="caution">
    <text evidence="1">The sequence shown here is derived from an EMBL/GenBank/DDBJ whole genome shotgun (WGS) entry which is preliminary data.</text>
</comment>
<organism evidence="1 2">
    <name type="scientific">Ameiurus melas</name>
    <name type="common">Black bullhead</name>
    <name type="synonym">Silurus melas</name>
    <dbReference type="NCBI Taxonomy" id="219545"/>
    <lineage>
        <taxon>Eukaryota</taxon>
        <taxon>Metazoa</taxon>
        <taxon>Chordata</taxon>
        <taxon>Craniata</taxon>
        <taxon>Vertebrata</taxon>
        <taxon>Euteleostomi</taxon>
        <taxon>Actinopterygii</taxon>
        <taxon>Neopterygii</taxon>
        <taxon>Teleostei</taxon>
        <taxon>Ostariophysi</taxon>
        <taxon>Siluriformes</taxon>
        <taxon>Ictaluridae</taxon>
        <taxon>Ameiurus</taxon>
    </lineage>
</organism>
<dbReference type="Proteomes" id="UP000593565">
    <property type="component" value="Unassembled WGS sequence"/>
</dbReference>